<dbReference type="EMBL" id="BAFE01000013">
    <property type="protein sequence ID" value="GAB47461.1"/>
    <property type="molecule type" value="Genomic_DNA"/>
</dbReference>
<dbReference type="AlphaFoldDB" id="H5UP03"/>
<dbReference type="GO" id="GO:0043190">
    <property type="term" value="C:ATP-binding cassette (ABC) transporter complex"/>
    <property type="evidence" value="ECO:0007669"/>
    <property type="project" value="InterPro"/>
</dbReference>
<dbReference type="Pfam" id="PF02361">
    <property type="entry name" value="CbiQ"/>
    <property type="match status" value="1"/>
</dbReference>
<keyword evidence="4 6" id="KW-1133">Transmembrane helix</keyword>
<sequence>MLDKAVLSLGLLGCAVALPPLPGGVLAGACALLLMLGPARVRPRLLLRCLAAPLVFVLVGTVSVLVTVGWDGGPTVGWAPSMLPTAGTLVVRATSGALAMFLLATTTPMVDLFAGLRRLGIPDPLVEVASLTYRMVFVLLESVRSIREAQEARLGSASRAAAMRSASTLVAGTLVRAWSRARRMEDGLAGRGYVDALPTLDPPRHASPRFLAASVVLVAVIAASPLLATVVPGGLA</sequence>
<dbReference type="NCBIfam" id="TIGR02454">
    <property type="entry name" value="ECF_T_CbiQ"/>
    <property type="match status" value="1"/>
</dbReference>
<evidence type="ECO:0000313" key="8">
    <source>
        <dbReference type="Proteomes" id="UP000004367"/>
    </source>
</evidence>
<dbReference type="eggNOG" id="COG0619">
    <property type="taxonomic scope" value="Bacteria"/>
</dbReference>
<comment type="subcellular location">
    <subcellularLocation>
        <location evidence="1">Cell membrane</location>
        <topology evidence="1">Multi-pass membrane protein</topology>
    </subcellularLocation>
</comment>
<protein>
    <submittedName>
        <fullName evidence="7">Cobalt transport protein CbiQ</fullName>
    </submittedName>
</protein>
<evidence type="ECO:0000256" key="1">
    <source>
        <dbReference type="ARBA" id="ARBA00004651"/>
    </source>
</evidence>
<dbReference type="PROSITE" id="PS51257">
    <property type="entry name" value="PROKAR_LIPOPROTEIN"/>
    <property type="match status" value="1"/>
</dbReference>
<evidence type="ECO:0000256" key="4">
    <source>
        <dbReference type="ARBA" id="ARBA00022989"/>
    </source>
</evidence>
<dbReference type="InterPro" id="IPR003339">
    <property type="entry name" value="ABC/ECF_trnsptr_transmembrane"/>
</dbReference>
<evidence type="ECO:0000256" key="5">
    <source>
        <dbReference type="ARBA" id="ARBA00023136"/>
    </source>
</evidence>
<dbReference type="InterPro" id="IPR052770">
    <property type="entry name" value="Cobalt_transport_CbiQ"/>
</dbReference>
<dbReference type="STRING" id="1089455.MOPEL_013_00030"/>
<name>H5UP03_9MICO</name>
<dbReference type="InterPro" id="IPR012809">
    <property type="entry name" value="ECF_CbiQ"/>
</dbReference>
<feature type="transmembrane region" description="Helical" evidence="6">
    <location>
        <begin position="51"/>
        <end position="70"/>
    </location>
</feature>
<dbReference type="Proteomes" id="UP000004367">
    <property type="component" value="Unassembled WGS sequence"/>
</dbReference>
<feature type="transmembrane region" description="Helical" evidence="6">
    <location>
        <begin position="82"/>
        <end position="104"/>
    </location>
</feature>
<feature type="transmembrane region" description="Helical" evidence="6">
    <location>
        <begin position="210"/>
        <end position="231"/>
    </location>
</feature>
<keyword evidence="2" id="KW-1003">Cell membrane</keyword>
<proteinExistence type="predicted"/>
<evidence type="ECO:0000256" key="6">
    <source>
        <dbReference type="SAM" id="Phobius"/>
    </source>
</evidence>
<keyword evidence="5 6" id="KW-0472">Membrane</keyword>
<comment type="caution">
    <text evidence="7">The sequence shown here is derived from an EMBL/GenBank/DDBJ whole genome shotgun (WGS) entry which is preliminary data.</text>
</comment>
<accession>H5UP03</accession>
<organism evidence="7 8">
    <name type="scientific">Mobilicoccus pelagius NBRC 104925</name>
    <dbReference type="NCBI Taxonomy" id="1089455"/>
    <lineage>
        <taxon>Bacteria</taxon>
        <taxon>Bacillati</taxon>
        <taxon>Actinomycetota</taxon>
        <taxon>Actinomycetes</taxon>
        <taxon>Micrococcales</taxon>
        <taxon>Dermatophilaceae</taxon>
        <taxon>Mobilicoccus</taxon>
    </lineage>
</organism>
<reference evidence="7 8" key="1">
    <citation type="submission" date="2012-02" db="EMBL/GenBank/DDBJ databases">
        <title>Whole genome shotgun sequence of Mobilicoccus pelagius NBRC 104925.</title>
        <authorList>
            <person name="Yoshida Y."/>
            <person name="Hosoyama A."/>
            <person name="Tsuchikane K."/>
            <person name="Katsumata H."/>
            <person name="Yamazaki S."/>
            <person name="Fujita N."/>
        </authorList>
    </citation>
    <scope>NUCLEOTIDE SEQUENCE [LARGE SCALE GENOMIC DNA]</scope>
    <source>
        <strain evidence="7 8">NBRC 104925</strain>
    </source>
</reference>
<evidence type="ECO:0000256" key="3">
    <source>
        <dbReference type="ARBA" id="ARBA00022692"/>
    </source>
</evidence>
<gene>
    <name evidence="7" type="primary">cbiQ</name>
    <name evidence="7" type="ORF">MOPEL_013_00030</name>
</gene>
<dbReference type="PANTHER" id="PTHR43723">
    <property type="entry name" value="COBALT TRANSPORT PROTEIN CBIQ"/>
    <property type="match status" value="1"/>
</dbReference>
<keyword evidence="8" id="KW-1185">Reference proteome</keyword>
<evidence type="ECO:0000313" key="7">
    <source>
        <dbReference type="EMBL" id="GAB47461.1"/>
    </source>
</evidence>
<dbReference type="GO" id="GO:0006824">
    <property type="term" value="P:cobalt ion transport"/>
    <property type="evidence" value="ECO:0007669"/>
    <property type="project" value="InterPro"/>
</dbReference>
<dbReference type="PANTHER" id="PTHR43723:SF1">
    <property type="entry name" value="COBALT TRANSPORT PROTEIN CBIQ"/>
    <property type="match status" value="1"/>
</dbReference>
<keyword evidence="3 6" id="KW-0812">Transmembrane</keyword>
<evidence type="ECO:0000256" key="2">
    <source>
        <dbReference type="ARBA" id="ARBA00022475"/>
    </source>
</evidence>
<dbReference type="CDD" id="cd16914">
    <property type="entry name" value="EcfT"/>
    <property type="match status" value="1"/>
</dbReference>